<comment type="caution">
    <text evidence="4">Lacks conserved residue(s) required for the propagation of feature annotation.</text>
</comment>
<keyword evidence="4" id="KW-0819">tRNA processing</keyword>
<dbReference type="PANTHER" id="PTHR43464">
    <property type="entry name" value="METHYLTRANSFERASE"/>
    <property type="match status" value="1"/>
</dbReference>
<dbReference type="Pfam" id="PF08241">
    <property type="entry name" value="Methyltransf_11"/>
    <property type="match status" value="1"/>
</dbReference>
<organism evidence="6 7">
    <name type="scientific">Pseudidiomarina insulisalsae</name>
    <dbReference type="NCBI Taxonomy" id="575789"/>
    <lineage>
        <taxon>Bacteria</taxon>
        <taxon>Pseudomonadati</taxon>
        <taxon>Pseudomonadota</taxon>
        <taxon>Gammaproteobacteria</taxon>
        <taxon>Alteromonadales</taxon>
        <taxon>Idiomarinaceae</taxon>
        <taxon>Pseudidiomarina</taxon>
    </lineage>
</organism>
<keyword evidence="3 4" id="KW-0949">S-adenosyl-L-methionine</keyword>
<feature type="binding site" evidence="4">
    <location>
        <position position="30"/>
    </location>
    <ligand>
        <name>S-adenosyl-L-methionine</name>
        <dbReference type="ChEBI" id="CHEBI:59789"/>
    </ligand>
</feature>
<dbReference type="GO" id="GO:0008757">
    <property type="term" value="F:S-adenosylmethionine-dependent methyltransferase activity"/>
    <property type="evidence" value="ECO:0007669"/>
    <property type="project" value="InterPro"/>
</dbReference>
<evidence type="ECO:0000256" key="4">
    <source>
        <dbReference type="HAMAP-Rule" id="MF_02057"/>
    </source>
</evidence>
<dbReference type="Gene3D" id="3.40.50.150">
    <property type="entry name" value="Vaccinia Virus protein VP39"/>
    <property type="match status" value="1"/>
</dbReference>
<accession>A0A432YMQ7</accession>
<dbReference type="GO" id="GO:0032259">
    <property type="term" value="P:methylation"/>
    <property type="evidence" value="ECO:0007669"/>
    <property type="project" value="UniProtKB-KW"/>
</dbReference>
<evidence type="ECO:0000313" key="7">
    <source>
        <dbReference type="Proteomes" id="UP000288259"/>
    </source>
</evidence>
<dbReference type="InterPro" id="IPR029063">
    <property type="entry name" value="SAM-dependent_MTases_sf"/>
</dbReference>
<feature type="binding site" evidence="4">
    <location>
        <position position="83"/>
    </location>
    <ligand>
        <name>S-adenosyl-L-methionine</name>
        <dbReference type="ChEBI" id="CHEBI:59789"/>
    </ligand>
</feature>
<comment type="caution">
    <text evidence="6">The sequence shown here is derived from an EMBL/GenBank/DDBJ whole genome shotgun (WGS) entry which is preliminary data.</text>
</comment>
<dbReference type="RefSeq" id="WP_126754229.1">
    <property type="nucleotide sequence ID" value="NZ_PIPY01000004.1"/>
</dbReference>
<sequence>MTSKKRDQSFTGLTTKFAKNIYATGKGKIRLAVLARDLAPLFERSTDQSTHQARPLRVLDVGGGIGQFSEFFARNGHQVTHTDIAPDMVAAAQQRHQQQGLAANYRYLTAALQELPEHLDGQQFDVVLCHAVLEWLAEPEDALPLLKQFLAPQGTLSLMFYNRDAKLMANMVFGNFDYVEADLKVKKRVRMSPQQPIAPAAMEKWLKQHQLQVCQRTGVRCFHDYLRNPEDGEAHFEQLLRLELQYNQQAPFAALGRYQHWQIKHAD</sequence>
<comment type="function">
    <text evidence="4">Catalyzes the methylation of 5-carboxymethoxyuridine (cmo5U) to form 5-methoxycarbonylmethoxyuridine (mcmo5U) at position 34 in tRNAs.</text>
</comment>
<dbReference type="GO" id="GO:0097697">
    <property type="term" value="F:tRNA (5-carboxymethoxyuridine(34)-5-O)-methyltransferase activity"/>
    <property type="evidence" value="ECO:0007669"/>
    <property type="project" value="UniProtKB-UniRule"/>
</dbReference>
<feature type="binding site" evidence="4">
    <location>
        <begin position="62"/>
        <end position="63"/>
    </location>
    <ligand>
        <name>S-adenosyl-L-methionine</name>
        <dbReference type="ChEBI" id="CHEBI:59789"/>
    </ligand>
</feature>
<dbReference type="PANTHER" id="PTHR43464:SF19">
    <property type="entry name" value="UBIQUINONE BIOSYNTHESIS O-METHYLTRANSFERASE, MITOCHONDRIAL"/>
    <property type="match status" value="1"/>
</dbReference>
<keyword evidence="2 4" id="KW-0808">Transferase</keyword>
<feature type="domain" description="Methyltransferase type 11" evidence="5">
    <location>
        <begin position="59"/>
        <end position="157"/>
    </location>
</feature>
<dbReference type="InterPro" id="IPR033664">
    <property type="entry name" value="Cmo5U_methylTrfase"/>
</dbReference>
<keyword evidence="1 4" id="KW-0489">Methyltransferase</keyword>
<protein>
    <recommendedName>
        <fullName evidence="4">tRNA 5-carboxymethoxyuridine methyltransferase</fullName>
        <ecNumber evidence="4">2.1.1.-</ecNumber>
    </recommendedName>
    <alternativeName>
        <fullName evidence="4">cmo5U methyltransferase</fullName>
    </alternativeName>
</protein>
<name>A0A432YMQ7_9GAMM</name>
<proteinExistence type="inferred from homology"/>
<dbReference type="InterPro" id="IPR013216">
    <property type="entry name" value="Methyltransf_11"/>
</dbReference>
<comment type="catalytic activity">
    <reaction evidence="4">
        <text>5-carboxymethoxyuridine(34) in tRNA + S-adenosyl-L-methionine = 5-methoxycarbonylmethoxyuridine(34) in tRNA + S-adenosyl-L-homocysteine</text>
        <dbReference type="Rhea" id="RHEA:54080"/>
        <dbReference type="Rhea" id="RHEA-COMP:13383"/>
        <dbReference type="Rhea" id="RHEA-COMP:13781"/>
        <dbReference type="ChEBI" id="CHEBI:57856"/>
        <dbReference type="ChEBI" id="CHEBI:59789"/>
        <dbReference type="ChEBI" id="CHEBI:136879"/>
        <dbReference type="ChEBI" id="CHEBI:138053"/>
    </reaction>
</comment>
<gene>
    <name evidence="4" type="primary">cmoM</name>
    <name evidence="6" type="ORF">CWI71_05310</name>
</gene>
<dbReference type="AlphaFoldDB" id="A0A432YMQ7"/>
<evidence type="ECO:0000259" key="5">
    <source>
        <dbReference type="Pfam" id="PF08241"/>
    </source>
</evidence>
<evidence type="ECO:0000313" key="6">
    <source>
        <dbReference type="EMBL" id="RUO62267.1"/>
    </source>
</evidence>
<dbReference type="EC" id="2.1.1.-" evidence="4"/>
<dbReference type="HAMAP" id="MF_02057">
    <property type="entry name" value="tRNA_methyltr_CmoM"/>
    <property type="match status" value="1"/>
</dbReference>
<evidence type="ECO:0000256" key="2">
    <source>
        <dbReference type="ARBA" id="ARBA00022679"/>
    </source>
</evidence>
<evidence type="ECO:0000256" key="3">
    <source>
        <dbReference type="ARBA" id="ARBA00022691"/>
    </source>
</evidence>
<dbReference type="Proteomes" id="UP000288259">
    <property type="component" value="Unassembled WGS sequence"/>
</dbReference>
<feature type="binding site" evidence="4">
    <location>
        <position position="130"/>
    </location>
    <ligand>
        <name>S-adenosyl-L-methionine</name>
        <dbReference type="ChEBI" id="CHEBI:59789"/>
    </ligand>
</feature>
<dbReference type="GO" id="GO:0006400">
    <property type="term" value="P:tRNA modification"/>
    <property type="evidence" value="ECO:0007669"/>
    <property type="project" value="UniProtKB-UniRule"/>
</dbReference>
<dbReference type="OrthoDB" id="4697647at2"/>
<evidence type="ECO:0000256" key="1">
    <source>
        <dbReference type="ARBA" id="ARBA00022603"/>
    </source>
</evidence>
<reference evidence="7" key="1">
    <citation type="journal article" date="2018" name="Front. Microbiol.">
        <title>Genome-Based Analysis Reveals the Taxonomy and Diversity of the Family Idiomarinaceae.</title>
        <authorList>
            <person name="Liu Y."/>
            <person name="Lai Q."/>
            <person name="Shao Z."/>
        </authorList>
    </citation>
    <scope>NUCLEOTIDE SEQUENCE [LARGE SCALE GENOMIC DNA]</scope>
    <source>
        <strain evidence="7">CVS-6</strain>
    </source>
</reference>
<dbReference type="SUPFAM" id="SSF53335">
    <property type="entry name" value="S-adenosyl-L-methionine-dependent methyltransferases"/>
    <property type="match status" value="1"/>
</dbReference>
<dbReference type="CDD" id="cd02440">
    <property type="entry name" value="AdoMet_MTases"/>
    <property type="match status" value="1"/>
</dbReference>
<keyword evidence="7" id="KW-1185">Reference proteome</keyword>
<comment type="similarity">
    <text evidence="4">Belongs to the class I-like SAM-binding methyltransferase superfamily. CmoM family.</text>
</comment>
<dbReference type="EMBL" id="PIPY01000004">
    <property type="protein sequence ID" value="RUO62267.1"/>
    <property type="molecule type" value="Genomic_DNA"/>
</dbReference>